<organism evidence="3 4">
    <name type="scientific">Desulfolutivibrio sulfodismutans</name>
    <dbReference type="NCBI Taxonomy" id="63561"/>
    <lineage>
        <taxon>Bacteria</taxon>
        <taxon>Pseudomonadati</taxon>
        <taxon>Thermodesulfobacteriota</taxon>
        <taxon>Desulfovibrionia</taxon>
        <taxon>Desulfovibrionales</taxon>
        <taxon>Desulfovibrionaceae</taxon>
        <taxon>Desulfolutivibrio</taxon>
    </lineage>
</organism>
<protein>
    <recommendedName>
        <fullName evidence="2">ATP-grasp domain-containing protein</fullName>
    </recommendedName>
</protein>
<name>A0A7K3NJT3_9BACT</name>
<dbReference type="SUPFAM" id="SSF56059">
    <property type="entry name" value="Glutathione synthetase ATP-binding domain-like"/>
    <property type="match status" value="1"/>
</dbReference>
<dbReference type="AlphaFoldDB" id="A0A7K3NJT3"/>
<reference evidence="3 4" key="1">
    <citation type="submission" date="2020-02" db="EMBL/GenBank/DDBJ databases">
        <title>Comparative genomics of sulfur disproportionating microorganisms.</title>
        <authorList>
            <person name="Ward L.M."/>
            <person name="Bertran E."/>
            <person name="Johnston D.T."/>
        </authorList>
    </citation>
    <scope>NUCLEOTIDE SEQUENCE [LARGE SCALE GENOMIC DNA]</scope>
    <source>
        <strain evidence="3 4">DSM 3696</strain>
    </source>
</reference>
<keyword evidence="4" id="KW-1185">Reference proteome</keyword>
<dbReference type="GO" id="GO:0046872">
    <property type="term" value="F:metal ion binding"/>
    <property type="evidence" value="ECO:0007669"/>
    <property type="project" value="InterPro"/>
</dbReference>
<dbReference type="GO" id="GO:0005524">
    <property type="term" value="F:ATP binding"/>
    <property type="evidence" value="ECO:0007669"/>
    <property type="project" value="UniProtKB-UniRule"/>
</dbReference>
<dbReference type="EMBL" id="JAAGRQ010000019">
    <property type="protein sequence ID" value="NDY56452.1"/>
    <property type="molecule type" value="Genomic_DNA"/>
</dbReference>
<feature type="domain" description="ATP-grasp" evidence="2">
    <location>
        <begin position="158"/>
        <end position="355"/>
    </location>
</feature>
<accession>A0A7K3NJT3</accession>
<sequence>MGNADEDDGLFPYDLVLDPQVRYFLYVGEARYDSLNQFMREALERRTGQRMDYVRIIPDVSGCSLHRNTIVLNPRAKRRFAKTGVMSRCPIPPREFAAAVSASETILGLIRSLVRRQGEVYVHVAESVPELTLCRLPGVQFIGPDGETAAMWNNRLFQSRMLRDLVPVLDHRQCRADEEIAQVVAGLLPVWGDGVGVLTEGFREADATFVVTDPRDAAARLGGGGEAFLFRHVPAVHAPTVLGITAGEDDVFIAAVADRRKEANGGWGASYPSVLPAHVLRELREHTRTAGQVLGGSGYRGVFGCDFIVDREGTVHFVEVNARKHGAALEMCCTLESALPAGAPTLADLELGAVFEGRLPENARELARALEGLFWRTCTIRADRTLRIDAAPAAHADVRALFRRILSRGADHGMIILEHPASDCQVERGGVLGRVVAVATDPAYLPEDLELGRTLLRACAQEPREDI</sequence>
<evidence type="ECO:0000313" key="4">
    <source>
        <dbReference type="Proteomes" id="UP000469724"/>
    </source>
</evidence>
<gene>
    <name evidence="3" type="ORF">G3N56_06805</name>
</gene>
<dbReference type="RefSeq" id="WP_163301503.1">
    <property type="nucleotide sequence ID" value="NZ_JAAGRQ010000019.1"/>
</dbReference>
<evidence type="ECO:0000313" key="3">
    <source>
        <dbReference type="EMBL" id="NDY56452.1"/>
    </source>
</evidence>
<dbReference type="PROSITE" id="PS50975">
    <property type="entry name" value="ATP_GRASP"/>
    <property type="match status" value="1"/>
</dbReference>
<keyword evidence="1" id="KW-0067">ATP-binding</keyword>
<comment type="caution">
    <text evidence="3">The sequence shown here is derived from an EMBL/GenBank/DDBJ whole genome shotgun (WGS) entry which is preliminary data.</text>
</comment>
<dbReference type="InterPro" id="IPR011761">
    <property type="entry name" value="ATP-grasp"/>
</dbReference>
<evidence type="ECO:0000259" key="2">
    <source>
        <dbReference type="PROSITE" id="PS50975"/>
    </source>
</evidence>
<dbReference type="Proteomes" id="UP000469724">
    <property type="component" value="Unassembled WGS sequence"/>
</dbReference>
<proteinExistence type="predicted"/>
<evidence type="ECO:0000256" key="1">
    <source>
        <dbReference type="PROSITE-ProRule" id="PRU00409"/>
    </source>
</evidence>
<keyword evidence="1" id="KW-0547">Nucleotide-binding</keyword>
<dbReference type="Gene3D" id="3.30.470.20">
    <property type="entry name" value="ATP-grasp fold, B domain"/>
    <property type="match status" value="1"/>
</dbReference>